<accession>A0A7X6A567</accession>
<protein>
    <submittedName>
        <fullName evidence="3">Sirohydrochlorin ferrochelatase</fullName>
    </submittedName>
</protein>
<dbReference type="SUPFAM" id="SSF53800">
    <property type="entry name" value="Chelatase"/>
    <property type="match status" value="1"/>
</dbReference>
<dbReference type="Proteomes" id="UP000555407">
    <property type="component" value="Unassembled WGS sequence"/>
</dbReference>
<evidence type="ECO:0000256" key="2">
    <source>
        <dbReference type="ARBA" id="ARBA00023239"/>
    </source>
</evidence>
<dbReference type="PANTHER" id="PTHR33542">
    <property type="entry name" value="SIROHYDROCHLORIN FERROCHELATASE, CHLOROPLASTIC"/>
    <property type="match status" value="1"/>
</dbReference>
<comment type="caution">
    <text evidence="3">The sequence shown here is derived from an EMBL/GenBank/DDBJ whole genome shotgun (WGS) entry which is preliminary data.</text>
</comment>
<dbReference type="InterPro" id="IPR002762">
    <property type="entry name" value="CbiX-like"/>
</dbReference>
<sequence>MTDLVAVAHGTADPHGLQVIHDLVREMARQRPDLPMSLGFVDLNLPDLRSLARRIATDAEDAVLVPLLLSSGYHVYVDIAAEAARYPSRVRAAAALGPDPILVEILADRLGDLSDVDQVVLAAAGSSDPRALADCETTAELLSCRIDRPVHVGYLSGAGTRLPAVLGTIPGRVAVATYLLAPGFFANHTRRLAGPRPVSAPLGPDPRLATLALQRYESALATAAEQRGVPAAV</sequence>
<dbReference type="Gene3D" id="3.40.50.1400">
    <property type="match status" value="2"/>
</dbReference>
<dbReference type="PANTHER" id="PTHR33542:SF5">
    <property type="entry name" value="FERROCHELATASE CHE1"/>
    <property type="match status" value="1"/>
</dbReference>
<reference evidence="3 4" key="1">
    <citation type="submission" date="2020-03" db="EMBL/GenBank/DDBJ databases">
        <title>Sequencing the genomes of 1000 actinobacteria strains.</title>
        <authorList>
            <person name="Klenk H.-P."/>
        </authorList>
    </citation>
    <scope>NUCLEOTIDE SEQUENCE [LARGE SCALE GENOMIC DNA]</scope>
    <source>
        <strain evidence="3 4">DSM 45490</strain>
    </source>
</reference>
<dbReference type="GO" id="GO:0046872">
    <property type="term" value="F:metal ion binding"/>
    <property type="evidence" value="ECO:0007669"/>
    <property type="project" value="UniProtKB-KW"/>
</dbReference>
<keyword evidence="1" id="KW-0479">Metal-binding</keyword>
<evidence type="ECO:0000313" key="4">
    <source>
        <dbReference type="Proteomes" id="UP000555407"/>
    </source>
</evidence>
<gene>
    <name evidence="3" type="ORF">BJY22_007928</name>
</gene>
<dbReference type="AlphaFoldDB" id="A0A7X6A567"/>
<name>A0A7X6A567_9ACTN</name>
<proteinExistence type="predicted"/>
<organism evidence="3 4">
    <name type="scientific">Kribbella shirazensis</name>
    <dbReference type="NCBI Taxonomy" id="1105143"/>
    <lineage>
        <taxon>Bacteria</taxon>
        <taxon>Bacillati</taxon>
        <taxon>Actinomycetota</taxon>
        <taxon>Actinomycetes</taxon>
        <taxon>Propionibacteriales</taxon>
        <taxon>Kribbellaceae</taxon>
        <taxon>Kribbella</taxon>
    </lineage>
</organism>
<dbReference type="InterPro" id="IPR050963">
    <property type="entry name" value="Sirohydro_Cobaltochel/CbiX"/>
</dbReference>
<keyword evidence="4" id="KW-1185">Reference proteome</keyword>
<keyword evidence="2" id="KW-0456">Lyase</keyword>
<evidence type="ECO:0000313" key="3">
    <source>
        <dbReference type="EMBL" id="NIK62211.1"/>
    </source>
</evidence>
<dbReference type="RefSeq" id="WP_167217209.1">
    <property type="nucleotide sequence ID" value="NZ_JAASRO010000001.1"/>
</dbReference>
<dbReference type="EMBL" id="JAASRO010000001">
    <property type="protein sequence ID" value="NIK62211.1"/>
    <property type="molecule type" value="Genomic_DNA"/>
</dbReference>
<dbReference type="GO" id="GO:0016829">
    <property type="term" value="F:lyase activity"/>
    <property type="evidence" value="ECO:0007669"/>
    <property type="project" value="UniProtKB-KW"/>
</dbReference>
<dbReference type="Pfam" id="PF01903">
    <property type="entry name" value="CbiX"/>
    <property type="match status" value="2"/>
</dbReference>
<evidence type="ECO:0000256" key="1">
    <source>
        <dbReference type="ARBA" id="ARBA00022723"/>
    </source>
</evidence>
<dbReference type="CDD" id="cd03416">
    <property type="entry name" value="CbiX_SirB_N"/>
    <property type="match status" value="1"/>
</dbReference>